<dbReference type="Pfam" id="PF13546">
    <property type="entry name" value="DDE_5"/>
    <property type="match status" value="1"/>
</dbReference>
<evidence type="ECO:0000313" key="2">
    <source>
        <dbReference type="EMBL" id="CAA2144338.1"/>
    </source>
</evidence>
<evidence type="ECO:0000259" key="1">
    <source>
        <dbReference type="Pfam" id="PF13546"/>
    </source>
</evidence>
<organism evidence="2">
    <name type="scientific">Methylobacterium bullatum</name>
    <dbReference type="NCBI Taxonomy" id="570505"/>
    <lineage>
        <taxon>Bacteria</taxon>
        <taxon>Pseudomonadati</taxon>
        <taxon>Pseudomonadota</taxon>
        <taxon>Alphaproteobacteria</taxon>
        <taxon>Hyphomicrobiales</taxon>
        <taxon>Methylobacteriaceae</taxon>
        <taxon>Methylobacterium</taxon>
    </lineage>
</organism>
<dbReference type="AlphaFoldDB" id="A0A679KHN8"/>
<reference evidence="2" key="1">
    <citation type="submission" date="2019-12" db="EMBL/GenBank/DDBJ databases">
        <authorList>
            <person name="Cremers G."/>
        </authorList>
    </citation>
    <scope>NUCLEOTIDE SEQUENCE</scope>
    <source>
        <strain evidence="2">Mbul2</strain>
    </source>
</reference>
<sequence>MVHEEAETIGVEFAAVPNHIAAGRRSAIEALGLGLTALVPSERACRQQGRRHKPLLDVGRQLALQARRWVPGRDLVPVGDGGFSALRFLDAMRRSHVTVITRLRLDAALYDPAPPRPPGTIGRPRTNGVRRPTLAQTLKLLSG</sequence>
<dbReference type="InterPro" id="IPR038721">
    <property type="entry name" value="IS701-like_DDE_dom"/>
</dbReference>
<name>A0A679KHN8_9HYPH</name>
<accession>A0A679KHN8</accession>
<gene>
    <name evidence="2" type="ORF">MBLL_03461</name>
</gene>
<feature type="domain" description="Transposase IS701-like DDE" evidence="1">
    <location>
        <begin position="41"/>
        <end position="137"/>
    </location>
</feature>
<protein>
    <recommendedName>
        <fullName evidence="1">Transposase IS701-like DDE domain-containing protein</fullName>
    </recommendedName>
</protein>
<dbReference type="RefSeq" id="WP_339162603.1">
    <property type="nucleotide sequence ID" value="NZ_LR743511.1"/>
</dbReference>
<proteinExistence type="predicted"/>
<dbReference type="EMBL" id="LR743511">
    <property type="protein sequence ID" value="CAA2144338.1"/>
    <property type="molecule type" value="Genomic_DNA"/>
</dbReference>